<evidence type="ECO:0000256" key="1">
    <source>
        <dbReference type="SAM" id="Phobius"/>
    </source>
</evidence>
<organism evidence="2 3">
    <name type="scientific">Cardiobacterium valvarum</name>
    <dbReference type="NCBI Taxonomy" id="194702"/>
    <lineage>
        <taxon>Bacteria</taxon>
        <taxon>Pseudomonadati</taxon>
        <taxon>Pseudomonadota</taxon>
        <taxon>Gammaproteobacteria</taxon>
        <taxon>Cardiobacteriales</taxon>
        <taxon>Cardiobacteriaceae</taxon>
        <taxon>Cardiobacterium</taxon>
    </lineage>
</organism>
<dbReference type="EMBL" id="UFUW01000001">
    <property type="protein sequence ID" value="SUX25746.1"/>
    <property type="molecule type" value="Genomic_DNA"/>
</dbReference>
<proteinExistence type="predicted"/>
<dbReference type="RefSeq" id="WP_115612676.1">
    <property type="nucleotide sequence ID" value="NZ_JBHLZC010000001.1"/>
</dbReference>
<keyword evidence="3" id="KW-1185">Reference proteome</keyword>
<evidence type="ECO:0000313" key="2">
    <source>
        <dbReference type="EMBL" id="SUX25746.1"/>
    </source>
</evidence>
<dbReference type="AlphaFoldDB" id="A0A381EFL3"/>
<dbReference type="Proteomes" id="UP000254572">
    <property type="component" value="Unassembled WGS sequence"/>
</dbReference>
<keyword evidence="1" id="KW-1133">Transmembrane helix</keyword>
<reference evidence="2 3" key="1">
    <citation type="submission" date="2018-06" db="EMBL/GenBank/DDBJ databases">
        <authorList>
            <consortium name="Pathogen Informatics"/>
            <person name="Doyle S."/>
        </authorList>
    </citation>
    <scope>NUCLEOTIDE SEQUENCE [LARGE SCALE GENOMIC DNA]</scope>
    <source>
        <strain evidence="2 3">NCTC13294</strain>
    </source>
</reference>
<protein>
    <submittedName>
        <fullName evidence="2">Uncharacterized protein</fullName>
    </submittedName>
</protein>
<keyword evidence="1" id="KW-0812">Transmembrane</keyword>
<evidence type="ECO:0000313" key="3">
    <source>
        <dbReference type="Proteomes" id="UP000254572"/>
    </source>
</evidence>
<accession>A0A381EFL3</accession>
<name>A0A381EFL3_9GAMM</name>
<gene>
    <name evidence="2" type="ORF">NCTC13294_02635</name>
</gene>
<feature type="transmembrane region" description="Helical" evidence="1">
    <location>
        <begin position="6"/>
        <end position="22"/>
    </location>
</feature>
<keyword evidence="1" id="KW-0472">Membrane</keyword>
<sequence>MTQEQLFNTIISLLIAIGWYWVRGIDKRQDEDKQRMDNIERQLNTELRTIGEHYQRRDDAKEQFNRLYDLVNEVKGQTQRINDKLDNKADK</sequence>